<evidence type="ECO:0000256" key="13">
    <source>
        <dbReference type="PIRSR" id="PIRSR000350-3"/>
    </source>
</evidence>
<sequence>MKLSVAGWTSCVFFQKAANVAAALEHMYGSRKLECEIIEFEDKQSFVKWLPSKKQELNEAENHITSPIVWTTEEGKETFIGGCDETLHFARNFNTNGTSTTHSNATEPKKRLRGSHKSLAKVDVVGDEGTYDYDLIVIGGGSGGLACAKAAAELGAKVVLLDAVKPSPQGTKWGLGGTCVNVGCIPKKLMHQSALLGELHEDAKGFGWKFSNPENQPTHDWEEMVTSITNYIRSLNFGYRVQLRDKKVEYVNKLGKFLDPHTIEVQKVGDPASTSTITGRRILIAVGGRPNELQCPGGDLAITSDDIFWNTEDPGKTLVVGASYIALECAGFLNAMRKDVTVMVRSIFLRGFDQDMANRIGAYMEKTGTKFIRERVPKKLSKTDDGRIKVEWEDGSDVFDTVLAAIGRKPDTKALGLDKAGIKVSPKSGKILTIQEQTNIPHIYAIGDVQEGHLELTPIAIESGKLLGERLYGGKTLQMDYKNVCTTIFTPLEYSCCGLSEEEAKQLAGDAVEVYHTAFTPLEWTVPSNREFNVCYCKVIVDTEDDERVLGFHILSPNAGEIAQGFGIGMKLGMTFSDLNRLVGIHPTVAEELTLLTIKKSSGKDAVKSGC</sequence>
<dbReference type="PANTHER" id="PTHR42737:SF8">
    <property type="entry name" value="THIOREDOXIN-DISULFIDE REDUCTASE"/>
    <property type="match status" value="1"/>
</dbReference>
<evidence type="ECO:0000256" key="1">
    <source>
        <dbReference type="ARBA" id="ARBA00007532"/>
    </source>
</evidence>
<dbReference type="InterPro" id="IPR012999">
    <property type="entry name" value="Pyr_OxRdtase_I_AS"/>
</dbReference>
<evidence type="ECO:0000256" key="14">
    <source>
        <dbReference type="PIRSR" id="PIRSR000350-4"/>
    </source>
</evidence>
<dbReference type="SUPFAM" id="SSF55424">
    <property type="entry name" value="FAD/NAD-linked reductases, dimerisation (C-terminal) domain"/>
    <property type="match status" value="1"/>
</dbReference>
<keyword evidence="13" id="KW-0520">NAD</keyword>
<keyword evidence="10 15" id="KW-0676">Redox-active center</keyword>
<dbReference type="GO" id="GO:0034599">
    <property type="term" value="P:cellular response to oxidative stress"/>
    <property type="evidence" value="ECO:0007669"/>
    <property type="project" value="TreeGrafter"/>
</dbReference>
<dbReference type="EMBL" id="HBIN01018243">
    <property type="protein sequence ID" value="CAE0443861.1"/>
    <property type="molecule type" value="Transcribed_RNA"/>
</dbReference>
<dbReference type="GO" id="GO:0006749">
    <property type="term" value="P:glutathione metabolic process"/>
    <property type="evidence" value="ECO:0007669"/>
    <property type="project" value="TreeGrafter"/>
</dbReference>
<evidence type="ECO:0000256" key="5">
    <source>
        <dbReference type="ARBA" id="ARBA00022827"/>
    </source>
</evidence>
<keyword evidence="7" id="KW-0712">Selenocysteine</keyword>
<dbReference type="PROSITE" id="PS00076">
    <property type="entry name" value="PYRIDINE_REDOX_1"/>
    <property type="match status" value="1"/>
</dbReference>
<dbReference type="PRINTS" id="PR00368">
    <property type="entry name" value="FADPNR"/>
</dbReference>
<feature type="active site" description="Proton acceptor" evidence="12">
    <location>
        <position position="586"/>
    </location>
</feature>
<dbReference type="InterPro" id="IPR023753">
    <property type="entry name" value="FAD/NAD-binding_dom"/>
</dbReference>
<dbReference type="InterPro" id="IPR006338">
    <property type="entry name" value="Thioredoxin/glutathione_Rdtase"/>
</dbReference>
<dbReference type="InterPro" id="IPR036188">
    <property type="entry name" value="FAD/NAD-bd_sf"/>
</dbReference>
<evidence type="ECO:0000256" key="10">
    <source>
        <dbReference type="ARBA" id="ARBA00023284"/>
    </source>
</evidence>
<dbReference type="GO" id="GO:0050660">
    <property type="term" value="F:flavin adenine dinucleotide binding"/>
    <property type="evidence" value="ECO:0007669"/>
    <property type="project" value="InterPro"/>
</dbReference>
<feature type="domain" description="FAD/NAD(P)-binding" evidence="17">
    <location>
        <begin position="133"/>
        <end position="464"/>
    </location>
</feature>
<evidence type="ECO:0000256" key="12">
    <source>
        <dbReference type="PIRSR" id="PIRSR000350-2"/>
    </source>
</evidence>
<dbReference type="Gene3D" id="3.50.50.60">
    <property type="entry name" value="FAD/NAD(P)-binding domain"/>
    <property type="match status" value="1"/>
</dbReference>
<evidence type="ECO:0000256" key="3">
    <source>
        <dbReference type="ARBA" id="ARBA00018719"/>
    </source>
</evidence>
<dbReference type="EC" id="1.8.1.9" evidence="2"/>
<keyword evidence="8 15" id="KW-0560">Oxidoreductase</keyword>
<dbReference type="SUPFAM" id="SSF51905">
    <property type="entry name" value="FAD/NAD(P)-binding domain"/>
    <property type="match status" value="1"/>
</dbReference>
<keyword evidence="6" id="KW-0521">NADP</keyword>
<feature type="binding site" evidence="13">
    <location>
        <position position="448"/>
    </location>
    <ligand>
        <name>FAD</name>
        <dbReference type="ChEBI" id="CHEBI:57692"/>
    </ligand>
</feature>
<feature type="binding site" evidence="13">
    <location>
        <position position="407"/>
    </location>
    <ligand>
        <name>NAD(+)</name>
        <dbReference type="ChEBI" id="CHEBI:57540"/>
    </ligand>
</feature>
<dbReference type="EMBL" id="HBIN01018242">
    <property type="protein sequence ID" value="CAE0443860.1"/>
    <property type="molecule type" value="Transcribed_RNA"/>
</dbReference>
<feature type="binding site" evidence="13">
    <location>
        <begin position="321"/>
        <end position="328"/>
    </location>
    <ligand>
        <name>NAD(+)</name>
        <dbReference type="ChEBI" id="CHEBI:57540"/>
    </ligand>
</feature>
<evidence type="ECO:0000256" key="2">
    <source>
        <dbReference type="ARBA" id="ARBA00012610"/>
    </source>
</evidence>
<dbReference type="GO" id="GO:0004791">
    <property type="term" value="F:thioredoxin-disulfide reductase (NADPH) activity"/>
    <property type="evidence" value="ECO:0007669"/>
    <property type="project" value="UniProtKB-EC"/>
</dbReference>
<feature type="disulfide bond" description="Redox-active" evidence="14">
    <location>
        <begin position="179"/>
        <end position="184"/>
    </location>
</feature>
<evidence type="ECO:0000256" key="4">
    <source>
        <dbReference type="ARBA" id="ARBA00022630"/>
    </source>
</evidence>
<evidence type="ECO:0000256" key="7">
    <source>
        <dbReference type="ARBA" id="ARBA00022933"/>
    </source>
</evidence>
<dbReference type="GO" id="GO:0045454">
    <property type="term" value="P:cell redox homeostasis"/>
    <property type="evidence" value="ECO:0007669"/>
    <property type="project" value="InterPro"/>
</dbReference>
<feature type="domain" description="Pyridine nucleotide-disulphide oxidoreductase dimerisation" evidence="16">
    <location>
        <begin position="486"/>
        <end position="594"/>
    </location>
</feature>
<dbReference type="Pfam" id="PF07992">
    <property type="entry name" value="Pyr_redox_2"/>
    <property type="match status" value="1"/>
</dbReference>
<evidence type="ECO:0000313" key="18">
    <source>
        <dbReference type="EMBL" id="CAE0443860.1"/>
    </source>
</evidence>
<keyword evidence="13" id="KW-0547">Nucleotide-binding</keyword>
<dbReference type="Pfam" id="PF02852">
    <property type="entry name" value="Pyr_redox_dim"/>
    <property type="match status" value="1"/>
</dbReference>
<proteinExistence type="inferred from homology"/>
<feature type="binding site" evidence="13">
    <location>
        <position position="255"/>
    </location>
    <ligand>
        <name>FAD</name>
        <dbReference type="ChEBI" id="CHEBI:57692"/>
    </ligand>
</feature>
<keyword evidence="4 15" id="KW-0285">Flavoprotein</keyword>
<evidence type="ECO:0000256" key="8">
    <source>
        <dbReference type="ARBA" id="ARBA00023002"/>
    </source>
</evidence>
<dbReference type="InterPro" id="IPR004099">
    <property type="entry name" value="Pyr_nucl-diS_OxRdtase_dimer"/>
</dbReference>
<gene>
    <name evidence="18" type="ORF">ASTO00021_LOCUS13915</name>
    <name evidence="19" type="ORF">ASTO00021_LOCUS13916</name>
</gene>
<reference evidence="19" key="1">
    <citation type="submission" date="2021-01" db="EMBL/GenBank/DDBJ databases">
        <authorList>
            <person name="Corre E."/>
            <person name="Pelletier E."/>
            <person name="Niang G."/>
            <person name="Scheremetjew M."/>
            <person name="Finn R."/>
            <person name="Kale V."/>
            <person name="Holt S."/>
            <person name="Cochrane G."/>
            <person name="Meng A."/>
            <person name="Brown T."/>
            <person name="Cohen L."/>
        </authorList>
    </citation>
    <scope>NUCLEOTIDE SEQUENCE</scope>
    <source>
        <strain evidence="19">GSBS06</strain>
    </source>
</reference>
<name>A0A6S8ENN2_9STRA</name>
<dbReference type="InterPro" id="IPR046952">
    <property type="entry name" value="GSHR/TRXR-like"/>
</dbReference>
<comment type="cofactor">
    <cofactor evidence="13">
        <name>FAD</name>
        <dbReference type="ChEBI" id="CHEBI:57692"/>
    </cofactor>
    <text evidence="13">Binds 1 FAD per subunit.</text>
</comment>
<evidence type="ECO:0000256" key="9">
    <source>
        <dbReference type="ARBA" id="ARBA00023157"/>
    </source>
</evidence>
<evidence type="ECO:0000259" key="17">
    <source>
        <dbReference type="Pfam" id="PF07992"/>
    </source>
</evidence>
<dbReference type="AlphaFoldDB" id="A0A6S8ENN2"/>
<organism evidence="19">
    <name type="scientific">Aplanochytrium stocchinoi</name>
    <dbReference type="NCBI Taxonomy" id="215587"/>
    <lineage>
        <taxon>Eukaryota</taxon>
        <taxon>Sar</taxon>
        <taxon>Stramenopiles</taxon>
        <taxon>Bigyra</taxon>
        <taxon>Labyrinthulomycetes</taxon>
        <taxon>Thraustochytrida</taxon>
        <taxon>Thraustochytriidae</taxon>
        <taxon>Aplanochytrium</taxon>
    </lineage>
</organism>
<dbReference type="NCBIfam" id="TIGR01438">
    <property type="entry name" value="TGR"/>
    <property type="match status" value="1"/>
</dbReference>
<dbReference type="GO" id="GO:0005739">
    <property type="term" value="C:mitochondrion"/>
    <property type="evidence" value="ECO:0007669"/>
    <property type="project" value="TreeGrafter"/>
</dbReference>
<dbReference type="GO" id="GO:0004362">
    <property type="term" value="F:glutathione-disulfide reductase (NADPH) activity"/>
    <property type="evidence" value="ECO:0007669"/>
    <property type="project" value="TreeGrafter"/>
</dbReference>
<evidence type="ECO:0000256" key="15">
    <source>
        <dbReference type="RuleBase" id="RU003691"/>
    </source>
</evidence>
<evidence type="ECO:0000256" key="11">
    <source>
        <dbReference type="ARBA" id="ARBA00053237"/>
    </source>
</evidence>
<keyword evidence="9" id="KW-1015">Disulfide bond</keyword>
<evidence type="ECO:0000313" key="19">
    <source>
        <dbReference type="EMBL" id="CAE0443861.1"/>
    </source>
</evidence>
<dbReference type="FunFam" id="3.30.390.30:FF:000004">
    <property type="entry name" value="Thioredoxin reductase 1, cytoplasmic"/>
    <property type="match status" value="1"/>
</dbReference>
<evidence type="ECO:0000256" key="6">
    <source>
        <dbReference type="ARBA" id="ARBA00022857"/>
    </source>
</evidence>
<dbReference type="GO" id="GO:0005829">
    <property type="term" value="C:cytosol"/>
    <property type="evidence" value="ECO:0007669"/>
    <property type="project" value="TreeGrafter"/>
</dbReference>
<keyword evidence="5 13" id="KW-0274">FAD</keyword>
<dbReference type="PIRSF" id="PIRSF000350">
    <property type="entry name" value="Mercury_reductase_MerA"/>
    <property type="match status" value="1"/>
</dbReference>
<accession>A0A6S8ENN2</accession>
<dbReference type="InterPro" id="IPR016156">
    <property type="entry name" value="FAD/NAD-linked_Rdtase_dimer_sf"/>
</dbReference>
<dbReference type="PANTHER" id="PTHR42737">
    <property type="entry name" value="GLUTATHIONE REDUCTASE"/>
    <property type="match status" value="1"/>
</dbReference>
<comment type="function">
    <text evidence="11">Catalyzes the transfer of electrons from NADPH to thioredoxins TRX1, TRX2 and TRX3, which in turn act as reductants of disulfide containing proteins. Able to reduce nitroglutathione (GSNO), a compound involved in the transport of nitric oxide (NO); however, TRX1 is more efficient in reducing GSNO. Has no catalytic activity towards oxidized glutathione (GSSG).</text>
</comment>
<feature type="binding site" evidence="13">
    <location>
        <position position="188"/>
    </location>
    <ligand>
        <name>FAD</name>
        <dbReference type="ChEBI" id="CHEBI:57692"/>
    </ligand>
</feature>
<comment type="similarity">
    <text evidence="1 15">Belongs to the class-I pyridine nucleotide-disulfide oxidoreductase family.</text>
</comment>
<dbReference type="FunFam" id="3.50.50.60:FF:000190">
    <property type="entry name" value="Thioredoxin reductase"/>
    <property type="match status" value="1"/>
</dbReference>
<evidence type="ECO:0000259" key="16">
    <source>
        <dbReference type="Pfam" id="PF02852"/>
    </source>
</evidence>
<dbReference type="InterPro" id="IPR001100">
    <property type="entry name" value="Pyr_nuc-diS_OxRdtase"/>
</dbReference>
<dbReference type="PRINTS" id="PR00411">
    <property type="entry name" value="PNDRDTASEI"/>
</dbReference>
<protein>
    <recommendedName>
        <fullName evidence="3">Thioredoxin reductase</fullName>
        <ecNumber evidence="2">1.8.1.9</ecNumber>
    </recommendedName>
</protein>